<reference evidence="4" key="1">
    <citation type="journal article" date="2019" name="Int. J. Syst. Evol. Microbiol.">
        <title>The Global Catalogue of Microorganisms (GCM) 10K type strain sequencing project: providing services to taxonomists for standard genome sequencing and annotation.</title>
        <authorList>
            <consortium name="The Broad Institute Genomics Platform"/>
            <consortium name="The Broad Institute Genome Sequencing Center for Infectious Disease"/>
            <person name="Wu L."/>
            <person name="Ma J."/>
        </authorList>
    </citation>
    <scope>NUCLEOTIDE SEQUENCE [LARGE SCALE GENOMIC DNA]</scope>
    <source>
        <strain evidence="4">CGMCC 1.13574</strain>
    </source>
</reference>
<keyword evidence="2" id="KW-0472">Membrane</keyword>
<evidence type="ECO:0008006" key="5">
    <source>
        <dbReference type="Google" id="ProtNLM"/>
    </source>
</evidence>
<dbReference type="Proteomes" id="UP001597343">
    <property type="component" value="Unassembled WGS sequence"/>
</dbReference>
<keyword evidence="2" id="KW-1133">Transmembrane helix</keyword>
<evidence type="ECO:0000313" key="4">
    <source>
        <dbReference type="Proteomes" id="UP001597343"/>
    </source>
</evidence>
<name>A0ABW5A142_9BACL</name>
<proteinExistence type="predicted"/>
<feature type="region of interest" description="Disordered" evidence="1">
    <location>
        <begin position="68"/>
        <end position="89"/>
    </location>
</feature>
<comment type="caution">
    <text evidence="3">The sequence shown here is derived from an EMBL/GenBank/DDBJ whole genome shotgun (WGS) entry which is preliminary data.</text>
</comment>
<keyword evidence="2" id="KW-0812">Transmembrane</keyword>
<evidence type="ECO:0000256" key="1">
    <source>
        <dbReference type="SAM" id="MobiDB-lite"/>
    </source>
</evidence>
<dbReference type="EMBL" id="JBHUIO010000011">
    <property type="protein sequence ID" value="MFD2171953.1"/>
    <property type="molecule type" value="Genomic_DNA"/>
</dbReference>
<protein>
    <recommendedName>
        <fullName evidence="5">Cbb3-type cytochrome oxidase assembly protein CcoS</fullName>
    </recommendedName>
</protein>
<feature type="transmembrane region" description="Helical" evidence="2">
    <location>
        <begin position="6"/>
        <end position="25"/>
    </location>
</feature>
<keyword evidence="4" id="KW-1185">Reference proteome</keyword>
<evidence type="ECO:0000256" key="2">
    <source>
        <dbReference type="SAM" id="Phobius"/>
    </source>
</evidence>
<organism evidence="3 4">
    <name type="scientific">Tumebacillus lipolyticus</name>
    <dbReference type="NCBI Taxonomy" id="1280370"/>
    <lineage>
        <taxon>Bacteria</taxon>
        <taxon>Bacillati</taxon>
        <taxon>Bacillota</taxon>
        <taxon>Bacilli</taxon>
        <taxon>Bacillales</taxon>
        <taxon>Alicyclobacillaceae</taxon>
        <taxon>Tumebacillus</taxon>
    </lineage>
</organism>
<sequence length="145" mass="15946">MLTIPGFLLISLILFGLFFLWYWAVHRNGVYNAARANDEDALAQMSGTDRLRPTASNRFATAEIGTIGEREDGLESGQRPITDPHRLLPAPAGRARTRRLVTPINDTEFAAMPTAEFEALPDQLPDQLPVLGDDAAASAQQRDSR</sequence>
<feature type="region of interest" description="Disordered" evidence="1">
    <location>
        <begin position="122"/>
        <end position="145"/>
    </location>
</feature>
<accession>A0ABW5A142</accession>
<evidence type="ECO:0000313" key="3">
    <source>
        <dbReference type="EMBL" id="MFD2171953.1"/>
    </source>
</evidence>
<dbReference type="RefSeq" id="WP_386049200.1">
    <property type="nucleotide sequence ID" value="NZ_JBHUIO010000011.1"/>
</dbReference>
<gene>
    <name evidence="3" type="ORF">ACFSOY_18475</name>
</gene>